<dbReference type="InterPro" id="IPR012902">
    <property type="entry name" value="N_methyl_site"/>
</dbReference>
<dbReference type="InterPro" id="IPR045584">
    <property type="entry name" value="Pilin-like"/>
</dbReference>
<dbReference type="NCBIfam" id="TIGR02532">
    <property type="entry name" value="IV_pilin_GFxxxE"/>
    <property type="match status" value="1"/>
</dbReference>
<comment type="caution">
    <text evidence="2">The sequence shown here is derived from an EMBL/GenBank/DDBJ whole genome shotgun (WGS) entry which is preliminary data.</text>
</comment>
<gene>
    <name evidence="2" type="ORF">A3K06_00640</name>
</gene>
<name>A0A1F5NG76_9BACT</name>
<organism evidence="2 3">
    <name type="scientific">Candidatus Doudnabacteria bacterium RIFCSPHIGHO2_01_52_17</name>
    <dbReference type="NCBI Taxonomy" id="1817820"/>
    <lineage>
        <taxon>Bacteria</taxon>
        <taxon>Candidatus Doudnaibacteriota</taxon>
    </lineage>
</organism>
<evidence type="ECO:0000313" key="3">
    <source>
        <dbReference type="Proteomes" id="UP000176547"/>
    </source>
</evidence>
<keyword evidence="1" id="KW-0812">Transmembrane</keyword>
<evidence type="ECO:0008006" key="4">
    <source>
        <dbReference type="Google" id="ProtNLM"/>
    </source>
</evidence>
<dbReference type="EMBL" id="MFEG01000001">
    <property type="protein sequence ID" value="OGE76615.1"/>
    <property type="molecule type" value="Genomic_DNA"/>
</dbReference>
<accession>A0A1F5NG76</accession>
<sequence>MKGFTLIELLVTVSILVLTAIFILANYPKFASRMSLERTSQEVALSLRRAQSFALAVREFGQGSGIFPGYGVHFEIASPADYAVYADINANREYDGASEAVESLHIETSSRIIALCAGEKTQPPGDCGFSELDITYLRPAPTIFFKSGVATLTYSDLEIKIRAPDGTLRTITVWNSGQVGLE</sequence>
<reference evidence="2 3" key="1">
    <citation type="journal article" date="2016" name="Nat. Commun.">
        <title>Thousands of microbial genomes shed light on interconnected biogeochemical processes in an aquifer system.</title>
        <authorList>
            <person name="Anantharaman K."/>
            <person name="Brown C.T."/>
            <person name="Hug L.A."/>
            <person name="Sharon I."/>
            <person name="Castelle C.J."/>
            <person name="Probst A.J."/>
            <person name="Thomas B.C."/>
            <person name="Singh A."/>
            <person name="Wilkins M.J."/>
            <person name="Karaoz U."/>
            <person name="Brodie E.L."/>
            <person name="Williams K.H."/>
            <person name="Hubbard S.S."/>
            <person name="Banfield J.F."/>
        </authorList>
    </citation>
    <scope>NUCLEOTIDE SEQUENCE [LARGE SCALE GENOMIC DNA]</scope>
</reference>
<protein>
    <recommendedName>
        <fullName evidence="4">General secretion pathway GspH domain-containing protein</fullName>
    </recommendedName>
</protein>
<proteinExistence type="predicted"/>
<dbReference type="AlphaFoldDB" id="A0A1F5NG76"/>
<evidence type="ECO:0000256" key="1">
    <source>
        <dbReference type="SAM" id="Phobius"/>
    </source>
</evidence>
<dbReference type="SUPFAM" id="SSF54523">
    <property type="entry name" value="Pili subunits"/>
    <property type="match status" value="1"/>
</dbReference>
<keyword evidence="1" id="KW-0472">Membrane</keyword>
<dbReference type="PROSITE" id="PS00409">
    <property type="entry name" value="PROKAR_NTER_METHYL"/>
    <property type="match status" value="1"/>
</dbReference>
<evidence type="ECO:0000313" key="2">
    <source>
        <dbReference type="EMBL" id="OGE76615.1"/>
    </source>
</evidence>
<keyword evidence="1" id="KW-1133">Transmembrane helix</keyword>
<feature type="transmembrane region" description="Helical" evidence="1">
    <location>
        <begin position="6"/>
        <end position="27"/>
    </location>
</feature>
<dbReference type="Proteomes" id="UP000176547">
    <property type="component" value="Unassembled WGS sequence"/>
</dbReference>